<dbReference type="Pfam" id="PF25876">
    <property type="entry name" value="HH_MFP_RND"/>
    <property type="match status" value="1"/>
</dbReference>
<dbReference type="Gene3D" id="1.10.287.470">
    <property type="entry name" value="Helix hairpin bin"/>
    <property type="match status" value="1"/>
</dbReference>
<dbReference type="GO" id="GO:1990281">
    <property type="term" value="C:efflux pump complex"/>
    <property type="evidence" value="ECO:0007669"/>
    <property type="project" value="TreeGrafter"/>
</dbReference>
<dbReference type="SUPFAM" id="SSF111369">
    <property type="entry name" value="HlyD-like secretion proteins"/>
    <property type="match status" value="1"/>
</dbReference>
<evidence type="ECO:0000259" key="5">
    <source>
        <dbReference type="Pfam" id="PF25967"/>
    </source>
</evidence>
<dbReference type="GO" id="GO:0015562">
    <property type="term" value="F:efflux transmembrane transporter activity"/>
    <property type="evidence" value="ECO:0007669"/>
    <property type="project" value="TreeGrafter"/>
</dbReference>
<gene>
    <name evidence="6" type="ORF">AUC68_04535</name>
</gene>
<dbReference type="Gene3D" id="2.40.30.170">
    <property type="match status" value="1"/>
</dbReference>
<dbReference type="AlphaFoldDB" id="A0A1E3W128"/>
<evidence type="ECO:0000256" key="2">
    <source>
        <dbReference type="SAM" id="Coils"/>
    </source>
</evidence>
<dbReference type="InterPro" id="IPR058792">
    <property type="entry name" value="Beta-barrel_RND_2"/>
</dbReference>
<dbReference type="InterPro" id="IPR058624">
    <property type="entry name" value="MdtA-like_HH"/>
</dbReference>
<dbReference type="PANTHER" id="PTHR30469">
    <property type="entry name" value="MULTIDRUG RESISTANCE PROTEIN MDTA"/>
    <property type="match status" value="1"/>
</dbReference>
<accession>A0A1E3W128</accession>
<protein>
    <submittedName>
        <fullName evidence="6">Efflux transporter periplasmic adaptor subunit</fullName>
    </submittedName>
</protein>
<dbReference type="Gene3D" id="2.40.420.20">
    <property type="match status" value="1"/>
</dbReference>
<name>A0A1E3W128_9HYPH</name>
<dbReference type="InterPro" id="IPR058627">
    <property type="entry name" value="MdtA-like_C"/>
</dbReference>
<dbReference type="Proteomes" id="UP000094501">
    <property type="component" value="Unassembled WGS sequence"/>
</dbReference>
<evidence type="ECO:0000259" key="3">
    <source>
        <dbReference type="Pfam" id="PF25876"/>
    </source>
</evidence>
<keyword evidence="7" id="KW-1185">Reference proteome</keyword>
<sequence length="349" mass="36730">MGLALLVAGCDATPEEDEAPARPVRTVTLEKSDKGVPVVMTGRVEALDQVSLGFRLSGQILSRPVSVGDAVKPGQILAELNSDNEANALRSAKASLNAALAEQTQVQNHFERQETLLAQGWTTRANFDQAERELRTAEAQVEAAEAQLAKAHDQVGFTQLTADAEGVVTAVGADAGEVVQAGQMIVTLAREDGRDAVFDVPAQVLRSPPADPVIAVHLADAPSVTAMGRVRQVSPQADPVTRTFRVKVGLSDVPEAMRLGATVTGTMASDAEPMIEIPSSALTESEGKPAVWIVDPDTSVVRLRNISVLRFNPTTVTVDQGLDVGDVLVTAGVQALRPDQKVRILGSGS</sequence>
<evidence type="ECO:0000313" key="6">
    <source>
        <dbReference type="EMBL" id="ODR99514.1"/>
    </source>
</evidence>
<organism evidence="6 7">
    <name type="scientific">Methyloceanibacter methanicus</name>
    <dbReference type="NCBI Taxonomy" id="1774968"/>
    <lineage>
        <taxon>Bacteria</taxon>
        <taxon>Pseudomonadati</taxon>
        <taxon>Pseudomonadota</taxon>
        <taxon>Alphaproteobacteria</taxon>
        <taxon>Hyphomicrobiales</taxon>
        <taxon>Hyphomicrobiaceae</taxon>
        <taxon>Methyloceanibacter</taxon>
    </lineage>
</organism>
<feature type="coiled-coil region" evidence="2">
    <location>
        <begin position="127"/>
        <end position="154"/>
    </location>
</feature>
<feature type="domain" description="Multidrug resistance protein MdtA-like alpha-helical hairpin" evidence="3">
    <location>
        <begin position="89"/>
        <end position="155"/>
    </location>
</feature>
<dbReference type="STRING" id="1774968.AUC68_04535"/>
<dbReference type="Pfam" id="PF25967">
    <property type="entry name" value="RND-MFP_C"/>
    <property type="match status" value="1"/>
</dbReference>
<feature type="domain" description="Multidrug resistance protein MdtA-like C-terminal permuted SH3" evidence="5">
    <location>
        <begin position="277"/>
        <end position="334"/>
    </location>
</feature>
<feature type="domain" description="CusB-like beta-barrel" evidence="4">
    <location>
        <begin position="213"/>
        <end position="269"/>
    </location>
</feature>
<keyword evidence="2" id="KW-0175">Coiled coil</keyword>
<dbReference type="NCBIfam" id="TIGR01730">
    <property type="entry name" value="RND_mfp"/>
    <property type="match status" value="1"/>
</dbReference>
<dbReference type="PANTHER" id="PTHR30469:SF38">
    <property type="entry name" value="HLYD FAMILY SECRETION PROTEIN"/>
    <property type="match status" value="1"/>
</dbReference>
<dbReference type="EMBL" id="LPWG01000011">
    <property type="protein sequence ID" value="ODR99514.1"/>
    <property type="molecule type" value="Genomic_DNA"/>
</dbReference>
<dbReference type="Gene3D" id="2.40.50.100">
    <property type="match status" value="1"/>
</dbReference>
<evidence type="ECO:0000256" key="1">
    <source>
        <dbReference type="ARBA" id="ARBA00009477"/>
    </source>
</evidence>
<evidence type="ECO:0000259" key="4">
    <source>
        <dbReference type="Pfam" id="PF25954"/>
    </source>
</evidence>
<reference evidence="6 7" key="1">
    <citation type="journal article" date="2016" name="Environ. Microbiol.">
        <title>New Methyloceanibacter diversity from North Sea sediments includes methanotroph containing solely the soluble methane monooxygenase.</title>
        <authorList>
            <person name="Vekeman B."/>
            <person name="Kerckhof F.M."/>
            <person name="Cremers G."/>
            <person name="de Vos P."/>
            <person name="Vandamme P."/>
            <person name="Boon N."/>
            <person name="Op den Camp H.J."/>
            <person name="Heylen K."/>
        </authorList>
    </citation>
    <scope>NUCLEOTIDE SEQUENCE [LARGE SCALE GENOMIC DNA]</scope>
    <source>
        <strain evidence="6 7">R-67174</strain>
    </source>
</reference>
<dbReference type="Pfam" id="PF25954">
    <property type="entry name" value="Beta-barrel_RND_2"/>
    <property type="match status" value="1"/>
</dbReference>
<comment type="similarity">
    <text evidence="1">Belongs to the membrane fusion protein (MFP) (TC 8.A.1) family.</text>
</comment>
<comment type="caution">
    <text evidence="6">The sequence shown here is derived from an EMBL/GenBank/DDBJ whole genome shotgun (WGS) entry which is preliminary data.</text>
</comment>
<proteinExistence type="inferred from homology"/>
<evidence type="ECO:0000313" key="7">
    <source>
        <dbReference type="Proteomes" id="UP000094501"/>
    </source>
</evidence>
<dbReference type="InterPro" id="IPR006143">
    <property type="entry name" value="RND_pump_MFP"/>
</dbReference>